<gene>
    <name evidence="12" type="ORF">THIOM_003084</name>
</gene>
<keyword evidence="8" id="KW-0574">Periplasm</keyword>
<dbReference type="InterPro" id="IPR005591">
    <property type="entry name" value="NapB"/>
</dbReference>
<comment type="caution">
    <text evidence="12">The sequence shown here is derived from an EMBL/GenBank/DDBJ whole genome shotgun (WGS) entry which is preliminary data.</text>
</comment>
<dbReference type="GO" id="GO:0046872">
    <property type="term" value="F:metal ion binding"/>
    <property type="evidence" value="ECO:0007669"/>
    <property type="project" value="UniProtKB-KW"/>
</dbReference>
<dbReference type="Pfam" id="PF03892">
    <property type="entry name" value="NapB"/>
    <property type="match status" value="1"/>
</dbReference>
<dbReference type="PANTHER" id="PTHR38604">
    <property type="entry name" value="PERIPLASMIC NITRATE REDUCTASE, ELECTRON TRANSFER SUBUNIT"/>
    <property type="match status" value="1"/>
</dbReference>
<comment type="similarity">
    <text evidence="2">Belongs to the NapB family.</text>
</comment>
<keyword evidence="6" id="KW-0479">Metal-binding</keyword>
<keyword evidence="13" id="KW-1185">Reference proteome</keyword>
<evidence type="ECO:0000256" key="5">
    <source>
        <dbReference type="ARBA" id="ARBA00022617"/>
    </source>
</evidence>
<dbReference type="Proteomes" id="UP000076962">
    <property type="component" value="Unassembled WGS sequence"/>
</dbReference>
<dbReference type="EMBL" id="LUTY01001830">
    <property type="protein sequence ID" value="OAD21154.1"/>
    <property type="molecule type" value="Genomic_DNA"/>
</dbReference>
<keyword evidence="7" id="KW-0732">Signal</keyword>
<evidence type="ECO:0000256" key="11">
    <source>
        <dbReference type="ARBA" id="ARBA00031832"/>
    </source>
</evidence>
<dbReference type="PATRIC" id="fig|1003181.4.peg.4168"/>
<feature type="non-terminal residue" evidence="12">
    <location>
        <position position="1"/>
    </location>
</feature>
<evidence type="ECO:0000256" key="2">
    <source>
        <dbReference type="ARBA" id="ARBA00007368"/>
    </source>
</evidence>
<dbReference type="InterPro" id="IPR036280">
    <property type="entry name" value="Multihaem_cyt_sf"/>
</dbReference>
<keyword evidence="9" id="KW-0249">Electron transport</keyword>
<evidence type="ECO:0000256" key="6">
    <source>
        <dbReference type="ARBA" id="ARBA00022723"/>
    </source>
</evidence>
<evidence type="ECO:0000256" key="1">
    <source>
        <dbReference type="ARBA" id="ARBA00004418"/>
    </source>
</evidence>
<sequence length="38" mass="4327">NELANIAPLRYFCTQCHAPQVDAKPLVENTFQPVQTLR</sequence>
<dbReference type="GO" id="GO:0042597">
    <property type="term" value="C:periplasmic space"/>
    <property type="evidence" value="ECO:0007669"/>
    <property type="project" value="UniProtKB-SubCell"/>
</dbReference>
<evidence type="ECO:0000313" key="13">
    <source>
        <dbReference type="Proteomes" id="UP000076962"/>
    </source>
</evidence>
<protein>
    <recommendedName>
        <fullName evidence="3">Periplasmic nitrate reductase, electron transfer subunit</fullName>
    </recommendedName>
    <alternativeName>
        <fullName evidence="11">Diheme cytochrome c NapB</fullName>
    </alternativeName>
</protein>
<keyword evidence="5" id="KW-0349">Heme</keyword>
<evidence type="ECO:0000256" key="4">
    <source>
        <dbReference type="ARBA" id="ARBA00022448"/>
    </source>
</evidence>
<evidence type="ECO:0000256" key="10">
    <source>
        <dbReference type="ARBA" id="ARBA00023004"/>
    </source>
</evidence>
<evidence type="ECO:0000256" key="9">
    <source>
        <dbReference type="ARBA" id="ARBA00022982"/>
    </source>
</evidence>
<comment type="subcellular location">
    <subcellularLocation>
        <location evidence="1">Periplasm</location>
    </subcellularLocation>
</comment>
<dbReference type="GO" id="GO:0009061">
    <property type="term" value="P:anaerobic respiration"/>
    <property type="evidence" value="ECO:0007669"/>
    <property type="project" value="InterPro"/>
</dbReference>
<dbReference type="AlphaFoldDB" id="A0A176RZK3"/>
<evidence type="ECO:0000256" key="8">
    <source>
        <dbReference type="ARBA" id="ARBA00022764"/>
    </source>
</evidence>
<evidence type="ECO:0000313" key="12">
    <source>
        <dbReference type="EMBL" id="OAD21154.1"/>
    </source>
</evidence>
<keyword evidence="10" id="KW-0408">Iron</keyword>
<dbReference type="SUPFAM" id="SSF48695">
    <property type="entry name" value="Multiheme cytochromes"/>
    <property type="match status" value="1"/>
</dbReference>
<evidence type="ECO:0000256" key="7">
    <source>
        <dbReference type="ARBA" id="ARBA00022729"/>
    </source>
</evidence>
<evidence type="ECO:0000256" key="3">
    <source>
        <dbReference type="ARBA" id="ARBA00013773"/>
    </source>
</evidence>
<reference evidence="12 13" key="1">
    <citation type="submission" date="2016-05" db="EMBL/GenBank/DDBJ databases">
        <title>Single-cell genome of chain-forming Candidatus Thiomargarita nelsonii and comparison to other large sulfur-oxidizing bacteria.</title>
        <authorList>
            <person name="Winkel M."/>
            <person name="Salman V."/>
            <person name="Woyke T."/>
            <person name="Schulz-Vogt H."/>
            <person name="Richter M."/>
            <person name="Flood B."/>
            <person name="Bailey J."/>
            <person name="Amann R."/>
            <person name="Mussmann M."/>
        </authorList>
    </citation>
    <scope>NUCLEOTIDE SEQUENCE [LARGE SCALE GENOMIC DNA]</scope>
    <source>
        <strain evidence="12 13">THI036</strain>
    </source>
</reference>
<name>A0A176RZK3_9GAMM</name>
<organism evidence="12 13">
    <name type="scientific">Candidatus Thiomargarita nelsonii</name>
    <dbReference type="NCBI Taxonomy" id="1003181"/>
    <lineage>
        <taxon>Bacteria</taxon>
        <taxon>Pseudomonadati</taxon>
        <taxon>Pseudomonadota</taxon>
        <taxon>Gammaproteobacteria</taxon>
        <taxon>Thiotrichales</taxon>
        <taxon>Thiotrichaceae</taxon>
        <taxon>Thiomargarita</taxon>
    </lineage>
</organism>
<accession>A0A176RZK3</accession>
<proteinExistence type="inferred from homology"/>
<keyword evidence="4" id="KW-0813">Transport</keyword>
<dbReference type="PANTHER" id="PTHR38604:SF1">
    <property type="entry name" value="PERIPLASMIC NITRATE REDUCTASE, ELECTRON TRANSFER SUBUNIT"/>
    <property type="match status" value="1"/>
</dbReference>